<organism evidence="11 12">
    <name type="scientific">Cronartium quercuum f. sp. fusiforme G11</name>
    <dbReference type="NCBI Taxonomy" id="708437"/>
    <lineage>
        <taxon>Eukaryota</taxon>
        <taxon>Fungi</taxon>
        <taxon>Dikarya</taxon>
        <taxon>Basidiomycota</taxon>
        <taxon>Pucciniomycotina</taxon>
        <taxon>Pucciniomycetes</taxon>
        <taxon>Pucciniales</taxon>
        <taxon>Coleosporiaceae</taxon>
        <taxon>Cronartium</taxon>
    </lineage>
</organism>
<dbReference type="GO" id="GO:0004105">
    <property type="term" value="F:choline-phosphate cytidylyltransferase activity"/>
    <property type="evidence" value="ECO:0007669"/>
    <property type="project" value="UniProtKB-EC"/>
</dbReference>
<keyword evidence="4" id="KW-0548">Nucleotidyltransferase</keyword>
<feature type="compositionally biased region" description="Polar residues" evidence="9">
    <location>
        <begin position="179"/>
        <end position="190"/>
    </location>
</feature>
<dbReference type="NCBIfam" id="TIGR00125">
    <property type="entry name" value="cyt_tran_rel"/>
    <property type="match status" value="1"/>
</dbReference>
<dbReference type="EMBL" id="MU167266">
    <property type="protein sequence ID" value="KAG0146096.1"/>
    <property type="molecule type" value="Genomic_DNA"/>
</dbReference>
<dbReference type="OrthoDB" id="17102at2759"/>
<dbReference type="PANTHER" id="PTHR10739:SF13">
    <property type="entry name" value="CHOLINE-PHOSPHATE CYTIDYLYLTRANSFERASE"/>
    <property type="match status" value="1"/>
</dbReference>
<keyword evidence="5" id="KW-0443">Lipid metabolism</keyword>
<feature type="region of interest" description="Disordered" evidence="9">
    <location>
        <begin position="1"/>
        <end position="71"/>
    </location>
</feature>
<protein>
    <recommendedName>
        <fullName evidence="8">choline-phosphate cytidylyltransferase</fullName>
        <ecNumber evidence="8">2.7.7.15</ecNumber>
    </recommendedName>
</protein>
<comment type="caution">
    <text evidence="11">The sequence shown here is derived from an EMBL/GenBank/DDBJ whole genome shotgun (WGS) entry which is preliminary data.</text>
</comment>
<evidence type="ECO:0000256" key="2">
    <source>
        <dbReference type="ARBA" id="ARBA00022516"/>
    </source>
</evidence>
<accession>A0A9P6NFT5</accession>
<feature type="compositionally biased region" description="Pro residues" evidence="9">
    <location>
        <begin position="214"/>
        <end position="223"/>
    </location>
</feature>
<dbReference type="CDD" id="cd02174">
    <property type="entry name" value="CCT"/>
    <property type="match status" value="1"/>
</dbReference>
<dbReference type="InterPro" id="IPR014729">
    <property type="entry name" value="Rossmann-like_a/b/a_fold"/>
</dbReference>
<dbReference type="EC" id="2.7.7.15" evidence="8"/>
<comment type="similarity">
    <text evidence="1">Belongs to the cytidylyltransferase family.</text>
</comment>
<evidence type="ECO:0000256" key="7">
    <source>
        <dbReference type="ARBA" id="ARBA00023264"/>
    </source>
</evidence>
<keyword evidence="2" id="KW-0444">Lipid biosynthesis</keyword>
<evidence type="ECO:0000256" key="5">
    <source>
        <dbReference type="ARBA" id="ARBA00023098"/>
    </source>
</evidence>
<dbReference type="GO" id="GO:0005635">
    <property type="term" value="C:nuclear envelope"/>
    <property type="evidence" value="ECO:0007669"/>
    <property type="project" value="TreeGrafter"/>
</dbReference>
<keyword evidence="12" id="KW-1185">Reference proteome</keyword>
<feature type="compositionally biased region" description="Acidic residues" evidence="9">
    <location>
        <begin position="38"/>
        <end position="54"/>
    </location>
</feature>
<dbReference type="SUPFAM" id="SSF52374">
    <property type="entry name" value="Nucleotidylyl transferase"/>
    <property type="match status" value="1"/>
</dbReference>
<dbReference type="AlphaFoldDB" id="A0A9P6NFT5"/>
<evidence type="ECO:0000313" key="12">
    <source>
        <dbReference type="Proteomes" id="UP000886653"/>
    </source>
</evidence>
<sequence length="470" mass="50844">MLSPARPSAFLPQPVVVKRRRKSGKGQGDSSREASAESNDETATDNDPMADDTDTASLTSPRTASTQFRTRTTFEEAHLPPAHAHRHKRPQTLAAAATVNSSMVILDGLSHREPVGLRLDQVSHDGGLESSVDSGTSTYDGDVSSAPGPASKRGPPKHLAHNHLHKADIPADTRRASVARSSLSQMSLAQDESEAMDIVPTTSSKTDHLSAPKPSNPNHPPAPHGFLSRLGPEELQAKMKEAIADSSDQRNYTINPPPTDRPVRIYADGVYDLFHYGHALQLRQCKLFFPNVYLMVGVCSDELVRKYKASPVLTSAERYESVANCKWVDQVIEDAPWQVDGAFIEKHKIDYVAHDEEPYISLDSDDIYAYAKSQGKFLPTRRTDGVSTSELLQRIVGGYLEGTYDNKLEKLGVPELCSNKALSDSGSVIVQRAGSRTPMVIPSPTAGGRVVAAGADAEMDDGTATANEAV</sequence>
<keyword evidence="3" id="KW-0808">Transferase</keyword>
<dbReference type="InterPro" id="IPR041723">
    <property type="entry name" value="CCT"/>
</dbReference>
<dbReference type="InterPro" id="IPR045049">
    <property type="entry name" value="Pcy1-like"/>
</dbReference>
<dbReference type="Gene3D" id="3.40.50.620">
    <property type="entry name" value="HUPs"/>
    <property type="match status" value="1"/>
</dbReference>
<feature type="compositionally biased region" description="Polar residues" evidence="9">
    <location>
        <begin position="55"/>
        <end position="71"/>
    </location>
</feature>
<evidence type="ECO:0000313" key="11">
    <source>
        <dbReference type="EMBL" id="KAG0146096.1"/>
    </source>
</evidence>
<evidence type="ECO:0000256" key="1">
    <source>
        <dbReference type="ARBA" id="ARBA00010101"/>
    </source>
</evidence>
<evidence type="ECO:0000256" key="6">
    <source>
        <dbReference type="ARBA" id="ARBA00023209"/>
    </source>
</evidence>
<feature type="compositionally biased region" description="Basic and acidic residues" evidence="9">
    <location>
        <begin position="165"/>
        <end position="175"/>
    </location>
</feature>
<evidence type="ECO:0000256" key="3">
    <source>
        <dbReference type="ARBA" id="ARBA00022679"/>
    </source>
</evidence>
<keyword evidence="6" id="KW-0594">Phospholipid biosynthesis</keyword>
<keyword evidence="7" id="KW-1208">Phospholipid metabolism</keyword>
<gene>
    <name evidence="11" type="ORF">CROQUDRAFT_657896</name>
</gene>
<evidence type="ECO:0000256" key="4">
    <source>
        <dbReference type="ARBA" id="ARBA00022695"/>
    </source>
</evidence>
<evidence type="ECO:0000256" key="8">
    <source>
        <dbReference type="ARBA" id="ARBA00026101"/>
    </source>
</evidence>
<proteinExistence type="inferred from homology"/>
<dbReference type="GO" id="GO:0031210">
    <property type="term" value="F:phosphatidylcholine binding"/>
    <property type="evidence" value="ECO:0007669"/>
    <property type="project" value="TreeGrafter"/>
</dbReference>
<name>A0A9P6NFT5_9BASI</name>
<dbReference type="FunFam" id="3.40.50.620:FF:000172">
    <property type="entry name" value="Related to choline-phosphate cytidylyltransferase"/>
    <property type="match status" value="1"/>
</dbReference>
<dbReference type="Pfam" id="PF01467">
    <property type="entry name" value="CTP_transf_like"/>
    <property type="match status" value="1"/>
</dbReference>
<feature type="compositionally biased region" description="Basic residues" evidence="9">
    <location>
        <begin position="154"/>
        <end position="164"/>
    </location>
</feature>
<feature type="domain" description="Cytidyltransferase-like" evidence="10">
    <location>
        <begin position="266"/>
        <end position="393"/>
    </location>
</feature>
<dbReference type="InterPro" id="IPR004821">
    <property type="entry name" value="Cyt_trans-like"/>
</dbReference>
<evidence type="ECO:0000259" key="10">
    <source>
        <dbReference type="Pfam" id="PF01467"/>
    </source>
</evidence>
<evidence type="ECO:0000256" key="9">
    <source>
        <dbReference type="SAM" id="MobiDB-lite"/>
    </source>
</evidence>
<dbReference type="PANTHER" id="PTHR10739">
    <property type="entry name" value="CYTIDYLYLTRANSFERASE"/>
    <property type="match status" value="1"/>
</dbReference>
<reference evidence="11" key="1">
    <citation type="submission" date="2013-11" db="EMBL/GenBank/DDBJ databases">
        <title>Genome sequence of the fusiform rust pathogen reveals effectors for host alternation and coevolution with pine.</title>
        <authorList>
            <consortium name="DOE Joint Genome Institute"/>
            <person name="Smith K."/>
            <person name="Pendleton A."/>
            <person name="Kubisiak T."/>
            <person name="Anderson C."/>
            <person name="Salamov A."/>
            <person name="Aerts A."/>
            <person name="Riley R."/>
            <person name="Clum A."/>
            <person name="Lindquist E."/>
            <person name="Ence D."/>
            <person name="Campbell M."/>
            <person name="Kronenberg Z."/>
            <person name="Feau N."/>
            <person name="Dhillon B."/>
            <person name="Hamelin R."/>
            <person name="Burleigh J."/>
            <person name="Smith J."/>
            <person name="Yandell M."/>
            <person name="Nelson C."/>
            <person name="Grigoriev I."/>
            <person name="Davis J."/>
        </authorList>
    </citation>
    <scope>NUCLEOTIDE SEQUENCE</scope>
    <source>
        <strain evidence="11">G11</strain>
    </source>
</reference>
<dbReference type="Proteomes" id="UP000886653">
    <property type="component" value="Unassembled WGS sequence"/>
</dbReference>
<feature type="region of interest" description="Disordered" evidence="9">
    <location>
        <begin position="123"/>
        <end position="228"/>
    </location>
</feature>